<evidence type="ECO:0000259" key="3">
    <source>
        <dbReference type="Pfam" id="PF08719"/>
    </source>
</evidence>
<evidence type="ECO:0000256" key="1">
    <source>
        <dbReference type="ARBA" id="ARBA00000022"/>
    </source>
</evidence>
<dbReference type="SUPFAM" id="SSF143990">
    <property type="entry name" value="YbiA-like"/>
    <property type="match status" value="1"/>
</dbReference>
<dbReference type="Proteomes" id="UP001157946">
    <property type="component" value="Unassembled WGS sequence"/>
</dbReference>
<accession>A0AA45WM41</accession>
<sequence>MVITFYRVNDPYGCFSNFSAHPIVLDGKEWPTTEHYFQAQKFVTTAPDYAEKIRLAPSPMKAAQWGRSRKAPLRPDWELVKDDVMRRAVYAKFKSHPEIRDVLLATGEEKIVELTTTDMYWGVGSDGTGKNRLGVILMEVRERLRQELT</sequence>
<evidence type="ECO:0000313" key="4">
    <source>
        <dbReference type="EMBL" id="SMP13000.1"/>
    </source>
</evidence>
<dbReference type="AlphaFoldDB" id="A0AA45WM41"/>
<proteinExistence type="predicted"/>
<keyword evidence="5" id="KW-1185">Reference proteome</keyword>
<comment type="catalytic activity">
    <reaction evidence="2">
        <text>2,5-diamino-6-hydroxy-4-(5-phosphoribosylamino)-pyrimidine + H2O = 2,5,6-triamino-4-hydroxypyrimidine + D-ribose 5-phosphate</text>
        <dbReference type="Rhea" id="RHEA:23436"/>
        <dbReference type="ChEBI" id="CHEBI:15377"/>
        <dbReference type="ChEBI" id="CHEBI:58614"/>
        <dbReference type="ChEBI" id="CHEBI:78346"/>
        <dbReference type="ChEBI" id="CHEBI:137796"/>
    </reaction>
</comment>
<comment type="caution">
    <text evidence="4">The sequence shown here is derived from an EMBL/GenBank/DDBJ whole genome shotgun (WGS) entry which is preliminary data.</text>
</comment>
<organism evidence="4 5">
    <name type="scientific">Laceyella tengchongensis</name>
    <dbReference type="NCBI Taxonomy" id="574699"/>
    <lineage>
        <taxon>Bacteria</taxon>
        <taxon>Bacillati</taxon>
        <taxon>Bacillota</taxon>
        <taxon>Bacilli</taxon>
        <taxon>Bacillales</taxon>
        <taxon>Thermoactinomycetaceae</taxon>
        <taxon>Laceyella</taxon>
    </lineage>
</organism>
<protein>
    <recommendedName>
        <fullName evidence="3">NADAR domain-containing protein</fullName>
    </recommendedName>
</protein>
<dbReference type="Gene3D" id="1.10.357.40">
    <property type="entry name" value="YbiA-like"/>
    <property type="match status" value="1"/>
</dbReference>
<evidence type="ECO:0000313" key="5">
    <source>
        <dbReference type="Proteomes" id="UP001157946"/>
    </source>
</evidence>
<dbReference type="InterPro" id="IPR037238">
    <property type="entry name" value="YbiA-like_sf"/>
</dbReference>
<evidence type="ECO:0000256" key="2">
    <source>
        <dbReference type="ARBA" id="ARBA00000751"/>
    </source>
</evidence>
<dbReference type="InterPro" id="IPR012816">
    <property type="entry name" value="NADAR"/>
</dbReference>
<dbReference type="RefSeq" id="WP_223247960.1">
    <property type="nucleotide sequence ID" value="NZ_FXTU01000002.1"/>
</dbReference>
<dbReference type="EMBL" id="FXTU01000002">
    <property type="protein sequence ID" value="SMP13000.1"/>
    <property type="molecule type" value="Genomic_DNA"/>
</dbReference>
<gene>
    <name evidence="4" type="ORF">SAMN06265361_102428</name>
</gene>
<reference evidence="4" key="1">
    <citation type="submission" date="2017-05" db="EMBL/GenBank/DDBJ databases">
        <authorList>
            <person name="Varghese N."/>
            <person name="Submissions S."/>
        </authorList>
    </citation>
    <scope>NUCLEOTIDE SEQUENCE</scope>
    <source>
        <strain evidence="4">DSM 45262</strain>
    </source>
</reference>
<name>A0AA45WM41_9BACL</name>
<feature type="domain" description="NADAR" evidence="3">
    <location>
        <begin position="5"/>
        <end position="145"/>
    </location>
</feature>
<dbReference type="Pfam" id="PF08719">
    <property type="entry name" value="NADAR"/>
    <property type="match status" value="1"/>
</dbReference>
<dbReference type="CDD" id="cd15457">
    <property type="entry name" value="NADAR"/>
    <property type="match status" value="1"/>
</dbReference>
<comment type="catalytic activity">
    <reaction evidence="1">
        <text>5-amino-6-(5-phospho-D-ribosylamino)uracil + H2O = 5,6-diaminouracil + D-ribose 5-phosphate</text>
        <dbReference type="Rhea" id="RHEA:55020"/>
        <dbReference type="ChEBI" id="CHEBI:15377"/>
        <dbReference type="ChEBI" id="CHEBI:46252"/>
        <dbReference type="ChEBI" id="CHEBI:58453"/>
        <dbReference type="ChEBI" id="CHEBI:78346"/>
    </reaction>
</comment>
<dbReference type="NCBIfam" id="TIGR02464">
    <property type="entry name" value="ribofla_fusion"/>
    <property type="match status" value="1"/>
</dbReference>